<evidence type="ECO:0000313" key="1">
    <source>
        <dbReference type="EMBL" id="AWK09558.1"/>
    </source>
</evidence>
<dbReference type="EMBL" id="CP029254">
    <property type="protein sequence ID" value="AWK09558.1"/>
    <property type="molecule type" value="Genomic_DNA"/>
</dbReference>
<dbReference type="InterPro" id="IPR004195">
    <property type="entry name" value="Head_decoration_D"/>
</dbReference>
<proteinExistence type="predicted"/>
<dbReference type="RefSeq" id="WP_109294528.1">
    <property type="nucleotide sequence ID" value="NZ_CP029254.1"/>
</dbReference>
<dbReference type="Proteomes" id="UP000245051">
    <property type="component" value="Chromosome"/>
</dbReference>
<gene>
    <name evidence="1" type="ORF">DDQ41_12235</name>
</gene>
<reference evidence="1 2" key="1">
    <citation type="submission" date="2018-05" db="EMBL/GenBank/DDBJ databases">
        <title>Complete genome sequence of the Type Strain of Streptomyces spongiicola HNM0071, the producer of staurosporine.</title>
        <authorList>
            <person name="Zhou S."/>
            <person name="Huang X."/>
        </authorList>
    </citation>
    <scope>NUCLEOTIDE SEQUENCE [LARGE SCALE GENOMIC DNA]</scope>
    <source>
        <strain evidence="1 2">HNM0071</strain>
    </source>
</reference>
<organism evidence="1 2">
    <name type="scientific">Streptomyces spongiicola</name>
    <dbReference type="NCBI Taxonomy" id="1690221"/>
    <lineage>
        <taxon>Bacteria</taxon>
        <taxon>Bacillati</taxon>
        <taxon>Actinomycetota</taxon>
        <taxon>Actinomycetes</taxon>
        <taxon>Kitasatosporales</taxon>
        <taxon>Streptomycetaceae</taxon>
        <taxon>Streptomyces</taxon>
    </lineage>
</organism>
<accession>A0ABN5KGW0</accession>
<dbReference type="Pfam" id="PF02924">
    <property type="entry name" value="HDPD"/>
    <property type="match status" value="1"/>
</dbReference>
<evidence type="ECO:0000313" key="2">
    <source>
        <dbReference type="Proteomes" id="UP000245051"/>
    </source>
</evidence>
<name>A0ABN5KGW0_9ACTN</name>
<keyword evidence="2" id="KW-1185">Reference proteome</keyword>
<protein>
    <submittedName>
        <fullName evidence="1">K structural protein</fullName>
    </submittedName>
</protein>
<sequence>MDLQLTTYSESATADRPWLASRHGLDTPLTITLDTTLFTEGTHYTPPAPGQPRNVMRSGVPLGRLTATGLYGPWDAAATDGRAAFTGVLLADVAFAPGSGHAGAALLWHGVIAAAHVPGGLDPATITASAAQIHFV</sequence>